<feature type="domain" description="Ribbon-helix-helix protein CopG" evidence="1">
    <location>
        <begin position="2"/>
        <end position="37"/>
    </location>
</feature>
<reference evidence="2 3" key="2">
    <citation type="submission" date="2018-03" db="EMBL/GenBank/DDBJ databases">
        <title>The ancient ancestry and fast evolution of plastids.</title>
        <authorList>
            <person name="Moore K.R."/>
            <person name="Magnabosco C."/>
            <person name="Momper L."/>
            <person name="Gold D.A."/>
            <person name="Bosak T."/>
            <person name="Fournier G.P."/>
        </authorList>
    </citation>
    <scope>NUCLEOTIDE SEQUENCE [LARGE SCALE GENOMIC DNA]</scope>
    <source>
        <strain evidence="2 3">ULC007</strain>
    </source>
</reference>
<dbReference type="Proteomes" id="UP000238634">
    <property type="component" value="Unassembled WGS sequence"/>
</dbReference>
<dbReference type="EMBL" id="PVWG01000080">
    <property type="protein sequence ID" value="PSB14703.1"/>
    <property type="molecule type" value="Genomic_DNA"/>
</dbReference>
<reference evidence="2 3" key="1">
    <citation type="submission" date="2018-02" db="EMBL/GenBank/DDBJ databases">
        <authorList>
            <person name="Cohen D.B."/>
            <person name="Kent A.D."/>
        </authorList>
    </citation>
    <scope>NUCLEOTIDE SEQUENCE [LARGE SCALE GENOMIC DNA]</scope>
    <source>
        <strain evidence="2 3">ULC007</strain>
    </source>
</reference>
<dbReference type="OrthoDB" id="517471at2"/>
<gene>
    <name evidence="2" type="ORF">C7B65_26030</name>
</gene>
<dbReference type="AlphaFoldDB" id="A0A2T1D2H3"/>
<dbReference type="GO" id="GO:0006355">
    <property type="term" value="P:regulation of DNA-templated transcription"/>
    <property type="evidence" value="ECO:0007669"/>
    <property type="project" value="InterPro"/>
</dbReference>
<accession>A0A2T1D2H3</accession>
<organism evidence="2 3">
    <name type="scientific">Phormidesmis priestleyi ULC007</name>
    <dbReference type="NCBI Taxonomy" id="1920490"/>
    <lineage>
        <taxon>Bacteria</taxon>
        <taxon>Bacillati</taxon>
        <taxon>Cyanobacteriota</taxon>
        <taxon>Cyanophyceae</taxon>
        <taxon>Leptolyngbyales</taxon>
        <taxon>Leptolyngbyaceae</taxon>
        <taxon>Phormidesmis</taxon>
    </lineage>
</organism>
<evidence type="ECO:0000313" key="2">
    <source>
        <dbReference type="EMBL" id="PSB14703.1"/>
    </source>
</evidence>
<dbReference type="RefSeq" id="WP_073074951.1">
    <property type="nucleotide sequence ID" value="NZ_MPPI01000052.1"/>
</dbReference>
<protein>
    <submittedName>
        <fullName evidence="2">Ribbon-helix-helix protein, CopG family</fullName>
    </submittedName>
</protein>
<dbReference type="Pfam" id="PF01402">
    <property type="entry name" value="RHH_1"/>
    <property type="match status" value="1"/>
</dbReference>
<name>A0A2T1D2H3_9CYAN</name>
<evidence type="ECO:0000313" key="3">
    <source>
        <dbReference type="Proteomes" id="UP000238634"/>
    </source>
</evidence>
<comment type="caution">
    <text evidence="2">The sequence shown here is derived from an EMBL/GenBank/DDBJ whole genome shotgun (WGS) entry which is preliminary data.</text>
</comment>
<evidence type="ECO:0000259" key="1">
    <source>
        <dbReference type="Pfam" id="PF01402"/>
    </source>
</evidence>
<proteinExistence type="predicted"/>
<sequence>MKVVTLRCSDEEYEILSQYCKRKERSLNDILRELVRSLDSAR</sequence>
<keyword evidence="3" id="KW-1185">Reference proteome</keyword>
<dbReference type="InterPro" id="IPR002145">
    <property type="entry name" value="CopG"/>
</dbReference>